<accession>A0A7G5GVA7</accession>
<keyword evidence="2" id="KW-0238">DNA-binding</keyword>
<dbReference type="Proteomes" id="UP000515369">
    <property type="component" value="Chromosome"/>
</dbReference>
<dbReference type="PANTHER" id="PTHR43280">
    <property type="entry name" value="ARAC-FAMILY TRANSCRIPTIONAL REGULATOR"/>
    <property type="match status" value="1"/>
</dbReference>
<keyword evidence="6" id="KW-1185">Reference proteome</keyword>
<evidence type="ECO:0000313" key="5">
    <source>
        <dbReference type="EMBL" id="QMW02799.1"/>
    </source>
</evidence>
<dbReference type="PANTHER" id="PTHR43280:SF32">
    <property type="entry name" value="TRANSCRIPTIONAL REGULATORY PROTEIN"/>
    <property type="match status" value="1"/>
</dbReference>
<evidence type="ECO:0000256" key="1">
    <source>
        <dbReference type="ARBA" id="ARBA00023015"/>
    </source>
</evidence>
<evidence type="ECO:0000256" key="2">
    <source>
        <dbReference type="ARBA" id="ARBA00023125"/>
    </source>
</evidence>
<gene>
    <name evidence="5" type="ORF">H3H32_33710</name>
</gene>
<dbReference type="KEGG" id="sfol:H3H32_33710"/>
<feature type="domain" description="HTH araC/xylS-type" evidence="4">
    <location>
        <begin position="197"/>
        <end position="302"/>
    </location>
</feature>
<dbReference type="AlphaFoldDB" id="A0A7G5GVA7"/>
<dbReference type="SMART" id="SM00342">
    <property type="entry name" value="HTH_ARAC"/>
    <property type="match status" value="1"/>
</dbReference>
<dbReference type="SUPFAM" id="SSF46689">
    <property type="entry name" value="Homeodomain-like"/>
    <property type="match status" value="1"/>
</dbReference>
<organism evidence="5 6">
    <name type="scientific">Spirosoma foliorum</name>
    <dbReference type="NCBI Taxonomy" id="2710596"/>
    <lineage>
        <taxon>Bacteria</taxon>
        <taxon>Pseudomonadati</taxon>
        <taxon>Bacteroidota</taxon>
        <taxon>Cytophagia</taxon>
        <taxon>Cytophagales</taxon>
        <taxon>Cytophagaceae</taxon>
        <taxon>Spirosoma</taxon>
    </lineage>
</organism>
<reference evidence="5 6" key="1">
    <citation type="submission" date="2020-07" db="EMBL/GenBank/DDBJ databases">
        <title>Spirosoma foliorum sp. nov., isolated from the leaves on the Nejang mountain Korea, Republic of.</title>
        <authorList>
            <person name="Ho H."/>
            <person name="Lee Y.-J."/>
            <person name="Nurcahyanto D.-A."/>
            <person name="Kim S.-G."/>
        </authorList>
    </citation>
    <scope>NUCLEOTIDE SEQUENCE [LARGE SCALE GENOMIC DNA]</scope>
    <source>
        <strain evidence="5 6">PL0136</strain>
    </source>
</reference>
<dbReference type="GO" id="GO:0043565">
    <property type="term" value="F:sequence-specific DNA binding"/>
    <property type="evidence" value="ECO:0007669"/>
    <property type="project" value="InterPro"/>
</dbReference>
<evidence type="ECO:0000313" key="6">
    <source>
        <dbReference type="Proteomes" id="UP000515369"/>
    </source>
</evidence>
<dbReference type="InterPro" id="IPR018060">
    <property type="entry name" value="HTH_AraC"/>
</dbReference>
<evidence type="ECO:0000259" key="4">
    <source>
        <dbReference type="PROSITE" id="PS01124"/>
    </source>
</evidence>
<dbReference type="Gene3D" id="1.10.10.60">
    <property type="entry name" value="Homeodomain-like"/>
    <property type="match status" value="1"/>
</dbReference>
<proteinExistence type="predicted"/>
<sequence>MKNKIPFVVKSVTELNQLLGLPKPRHPLIVVYRYDQITRRDDKLLDYFCPQFYSIAIKKNFKGKVRYGQSFYDFDEGMMSFVGPGQLLAHTGGDNIPEEGFCLMFHPDFFAGHVLAAKIRQYGFFSYELNEALHLSDEEQLLVETIMGQIETEYQNPIDTLSQDVMITHIELLLHYSQRFYNRQFITRKPANHELLARVEKLLNAYFSDEMALREGLPTVQHIAEALHISPNYLSDMLRIATGKSAQGHIQDKIIEKAKELLSTTNLSISEVAYLIGFERPQSLNRLFKKKTNLTPVAFKQGFRSN</sequence>
<protein>
    <submittedName>
        <fullName evidence="5">Helix-turn-helix transcriptional regulator</fullName>
    </submittedName>
</protein>
<dbReference type="Pfam" id="PF12833">
    <property type="entry name" value="HTH_18"/>
    <property type="match status" value="1"/>
</dbReference>
<evidence type="ECO:0000256" key="3">
    <source>
        <dbReference type="ARBA" id="ARBA00023163"/>
    </source>
</evidence>
<dbReference type="RefSeq" id="WP_182460093.1">
    <property type="nucleotide sequence ID" value="NZ_CP059732.1"/>
</dbReference>
<dbReference type="EMBL" id="CP059732">
    <property type="protein sequence ID" value="QMW02799.1"/>
    <property type="molecule type" value="Genomic_DNA"/>
</dbReference>
<dbReference type="GO" id="GO:0003700">
    <property type="term" value="F:DNA-binding transcription factor activity"/>
    <property type="evidence" value="ECO:0007669"/>
    <property type="project" value="InterPro"/>
</dbReference>
<name>A0A7G5GVA7_9BACT</name>
<dbReference type="PROSITE" id="PS01124">
    <property type="entry name" value="HTH_ARAC_FAMILY_2"/>
    <property type="match status" value="1"/>
</dbReference>
<keyword evidence="1" id="KW-0805">Transcription regulation</keyword>
<keyword evidence="3" id="KW-0804">Transcription</keyword>
<dbReference type="InterPro" id="IPR009057">
    <property type="entry name" value="Homeodomain-like_sf"/>
</dbReference>